<keyword evidence="1" id="KW-0378">Hydrolase</keyword>
<dbReference type="AlphaFoldDB" id="A0A8J2Z123"/>
<organism evidence="2 3">
    <name type="scientific">Aliidongia dinghuensis</name>
    <dbReference type="NCBI Taxonomy" id="1867774"/>
    <lineage>
        <taxon>Bacteria</taxon>
        <taxon>Pseudomonadati</taxon>
        <taxon>Pseudomonadota</taxon>
        <taxon>Alphaproteobacteria</taxon>
        <taxon>Rhodospirillales</taxon>
        <taxon>Dongiaceae</taxon>
        <taxon>Aliidongia</taxon>
    </lineage>
</organism>
<dbReference type="Proteomes" id="UP000646365">
    <property type="component" value="Unassembled WGS sequence"/>
</dbReference>
<evidence type="ECO:0000313" key="3">
    <source>
        <dbReference type="Proteomes" id="UP000646365"/>
    </source>
</evidence>
<dbReference type="Gene3D" id="3.40.630.10">
    <property type="entry name" value="Zn peptidases"/>
    <property type="match status" value="1"/>
</dbReference>
<dbReference type="RefSeq" id="WP_189051457.1">
    <property type="nucleotide sequence ID" value="NZ_BMJQ01000018.1"/>
</dbReference>
<dbReference type="PIRSF" id="PIRSF010386">
    <property type="entry name" value="RocB"/>
    <property type="match status" value="1"/>
</dbReference>
<sequence>MGAIKQWNPKERVREFSLRLVEWASETGTPGEAAFAPKLAGLLREIPYFRDHPDQIRLVDSHGDPMTKSVVAVVRGRGSRTLALAGHYDVVSVANYRELASLAFKPDELLAALMADLESRRLNAAEQRALDDFRTGDFLPGRGLLDMKSGIAAAIAVLAAFAEDPDRQGNLVLVATPDEERNSRGMRSLRDALPVIATDFGLDIAAGINLDATSDQGDGTEGRAIYRGTIGKALPFGLVIGHSSHAGYPFEGISAQLIASEVTKAIEGNPALCDTSDGEISPPPICLECKDLRGGYEVTTPERVWIAFNWLSHRWGPRDLLDRFARAVGQAMEDAIGRFNEHARAYAALLGMPQSAPAASGEVITIEELRTRLRLIGGDVALARIGALESRLRDCDDPLMLTRTIVNAMVTEAGVIGPAVIVGLSSLLYPSVRLGLGDEHRAFAEAVESARLAFEAAGGSPVKYREYFTGISDMSFFGHRPAVDDSSFVADNTPASALVDTVRQDVLSFPVVNIGPWGREYHQRLERVHVPYAFDELPRLLREIVSCVLA</sequence>
<dbReference type="Pfam" id="PF01546">
    <property type="entry name" value="Peptidase_M20"/>
    <property type="match status" value="1"/>
</dbReference>
<proteinExistence type="predicted"/>
<dbReference type="GO" id="GO:0016787">
    <property type="term" value="F:hydrolase activity"/>
    <property type="evidence" value="ECO:0007669"/>
    <property type="project" value="InterPro"/>
</dbReference>
<name>A0A8J2Z123_9PROT</name>
<dbReference type="InterPro" id="IPR050072">
    <property type="entry name" value="Peptidase_M20A"/>
</dbReference>
<reference evidence="2" key="1">
    <citation type="journal article" date="2014" name="Int. J. Syst. Evol. Microbiol.">
        <title>Complete genome sequence of Corynebacterium casei LMG S-19264T (=DSM 44701T), isolated from a smear-ripened cheese.</title>
        <authorList>
            <consortium name="US DOE Joint Genome Institute (JGI-PGF)"/>
            <person name="Walter F."/>
            <person name="Albersmeier A."/>
            <person name="Kalinowski J."/>
            <person name="Ruckert C."/>
        </authorList>
    </citation>
    <scope>NUCLEOTIDE SEQUENCE</scope>
    <source>
        <strain evidence="2">CGMCC 1.15725</strain>
    </source>
</reference>
<protein>
    <submittedName>
        <fullName evidence="2">Peptidase M20</fullName>
    </submittedName>
</protein>
<dbReference type="SUPFAM" id="SSF53187">
    <property type="entry name" value="Zn-dependent exopeptidases"/>
    <property type="match status" value="1"/>
</dbReference>
<dbReference type="InterPro" id="IPR002933">
    <property type="entry name" value="Peptidase_M20"/>
</dbReference>
<gene>
    <name evidence="2" type="ORF">GCM10011611_55870</name>
</gene>
<reference evidence="2" key="2">
    <citation type="submission" date="2020-09" db="EMBL/GenBank/DDBJ databases">
        <authorList>
            <person name="Sun Q."/>
            <person name="Zhou Y."/>
        </authorList>
    </citation>
    <scope>NUCLEOTIDE SEQUENCE</scope>
    <source>
        <strain evidence="2">CGMCC 1.15725</strain>
    </source>
</reference>
<dbReference type="EMBL" id="BMJQ01000018">
    <property type="protein sequence ID" value="GGF42264.1"/>
    <property type="molecule type" value="Genomic_DNA"/>
</dbReference>
<evidence type="ECO:0000313" key="2">
    <source>
        <dbReference type="EMBL" id="GGF42264.1"/>
    </source>
</evidence>
<dbReference type="PANTHER" id="PTHR43808:SF27">
    <property type="entry name" value="PROTEIN ROCB"/>
    <property type="match status" value="1"/>
</dbReference>
<comment type="caution">
    <text evidence="2">The sequence shown here is derived from an EMBL/GenBank/DDBJ whole genome shotgun (WGS) entry which is preliminary data.</text>
</comment>
<evidence type="ECO:0000256" key="1">
    <source>
        <dbReference type="ARBA" id="ARBA00022801"/>
    </source>
</evidence>
<keyword evidence="3" id="KW-1185">Reference proteome</keyword>
<accession>A0A8J2Z123</accession>
<dbReference type="PANTHER" id="PTHR43808">
    <property type="entry name" value="ACETYLORNITHINE DEACETYLASE"/>
    <property type="match status" value="1"/>
</dbReference>
<dbReference type="InterPro" id="IPR012166">
    <property type="entry name" value="Uncharacterised_RocB"/>
</dbReference>